<dbReference type="Pfam" id="PF04851">
    <property type="entry name" value="ResIII"/>
    <property type="match status" value="1"/>
</dbReference>
<dbReference type="InterPro" id="IPR050742">
    <property type="entry name" value="Helicase_Restrict-Modif_Enz"/>
</dbReference>
<dbReference type="PANTHER" id="PTHR47396:SF1">
    <property type="entry name" value="ATP-DEPENDENT HELICASE IRC3-RELATED"/>
    <property type="match status" value="1"/>
</dbReference>
<dbReference type="PANTHER" id="PTHR47396">
    <property type="entry name" value="TYPE I RESTRICTION ENZYME ECOKI R PROTEIN"/>
    <property type="match status" value="1"/>
</dbReference>
<comment type="caution">
    <text evidence="2">The sequence shown here is derived from an EMBL/GenBank/DDBJ whole genome shotgun (WGS) entry which is preliminary data.</text>
</comment>
<dbReference type="GO" id="GO:0005829">
    <property type="term" value="C:cytosol"/>
    <property type="evidence" value="ECO:0007669"/>
    <property type="project" value="TreeGrafter"/>
</dbReference>
<reference evidence="2 3" key="1">
    <citation type="submission" date="2019-03" db="EMBL/GenBank/DDBJ databases">
        <title>Metabolic potential of uncultured bacteria and archaea associated with petroleum seepage in deep-sea sediments.</title>
        <authorList>
            <person name="Dong X."/>
            <person name="Hubert C."/>
        </authorList>
    </citation>
    <scope>NUCLEOTIDE SEQUENCE [LARGE SCALE GENOMIC DNA]</scope>
    <source>
        <strain evidence="2">E29_bin52</strain>
    </source>
</reference>
<dbReference type="Proteomes" id="UP000319130">
    <property type="component" value="Unassembled WGS sequence"/>
</dbReference>
<dbReference type="GO" id="GO:0003677">
    <property type="term" value="F:DNA binding"/>
    <property type="evidence" value="ECO:0007669"/>
    <property type="project" value="InterPro"/>
</dbReference>
<accession>A0A523VXS4</accession>
<proteinExistence type="predicted"/>
<dbReference type="GO" id="GO:0005524">
    <property type="term" value="F:ATP binding"/>
    <property type="evidence" value="ECO:0007669"/>
    <property type="project" value="InterPro"/>
</dbReference>
<feature type="domain" description="Helicase/UvrB N-terminal" evidence="1">
    <location>
        <begin position="41"/>
        <end position="250"/>
    </location>
</feature>
<gene>
    <name evidence="2" type="ORF">E3J48_07675</name>
</gene>
<evidence type="ECO:0000313" key="3">
    <source>
        <dbReference type="Proteomes" id="UP000319130"/>
    </source>
</evidence>
<dbReference type="AlphaFoldDB" id="A0A523VXS4"/>
<dbReference type="EMBL" id="SOIZ01000351">
    <property type="protein sequence ID" value="TET59577.1"/>
    <property type="molecule type" value="Genomic_DNA"/>
</dbReference>
<dbReference type="InterPro" id="IPR027417">
    <property type="entry name" value="P-loop_NTPase"/>
</dbReference>
<evidence type="ECO:0000259" key="1">
    <source>
        <dbReference type="Pfam" id="PF04851"/>
    </source>
</evidence>
<dbReference type="InterPro" id="IPR006935">
    <property type="entry name" value="Helicase/UvrB_N"/>
</dbReference>
<dbReference type="SUPFAM" id="SSF52540">
    <property type="entry name" value="P-loop containing nucleoside triphosphate hydrolases"/>
    <property type="match status" value="2"/>
</dbReference>
<dbReference type="Gene3D" id="3.40.50.300">
    <property type="entry name" value="P-loop containing nucleotide triphosphate hydrolases"/>
    <property type="match status" value="2"/>
</dbReference>
<protein>
    <recommendedName>
        <fullName evidence="1">Helicase/UvrB N-terminal domain-containing protein</fullName>
    </recommendedName>
</protein>
<evidence type="ECO:0000313" key="2">
    <source>
        <dbReference type="EMBL" id="TET59577.1"/>
    </source>
</evidence>
<dbReference type="GO" id="GO:0016787">
    <property type="term" value="F:hydrolase activity"/>
    <property type="evidence" value="ECO:0007669"/>
    <property type="project" value="InterPro"/>
</dbReference>
<organism evidence="2 3">
    <name type="scientific">Aerophobetes bacterium</name>
    <dbReference type="NCBI Taxonomy" id="2030807"/>
    <lineage>
        <taxon>Bacteria</taxon>
        <taxon>Candidatus Aerophobota</taxon>
    </lineage>
</organism>
<feature type="non-terminal residue" evidence="2">
    <location>
        <position position="671"/>
    </location>
</feature>
<name>A0A523VXS4_UNCAE</name>
<sequence length="671" mass="77254">MLERQTFQNKDLVLKVSPNYDPKRFDPNKYEAFLDALCGDREYQKEAIREAMRYFLGGEYKSLKELAEKDYYNNPKLQEKYSSFEDFLSHLQLPDKLSCSLDHATATGKSYVMYGIARIMLAEGAVDQVLVLCPSNTIEAGLTEKFRSLSADRTLKDLLPADSKIANPRIINASNTIQKGDICIENIHATYINTKSAIEDSLVGKGERTLVLNDEAHHLMSPSDTALKKWKEFLLDPKYGFKFIVNVSGTCYIGDDYFTDVIHRFPLRDSIDDKFVKSIRYVAEDSSGSEDEKFQKIYDNHIENKTVKYRKVKPITILVTKNIAACKRLTDKLVAFLATKERISKEQAVAKVLIVTSANEHKSNIPILRRVDDKDNPIEWITSVSMLSEGWDVKNVFQIVPHEERAFNSKLLIAQVLGRGLRIPEVYRGNQPVVTVFNHDRWSGSIKHLVDEVLEIEKRIHSYPVEKKEDYNFDLYQIDYEKLIEETKEYPKEDEFELLKKGYITYSSQEEDVEKSTTYVRAVSGEQDVKKTLIEFKMYSVDEVAHDVSNRLRIFDQEAGTDYSGEWPKEKIAKIIRQSLQQVNDKTGMVGEENRQKTIQAFGVIKRKSSTFPRIVAKSKEPYKISTRRINKNSIGVGSLRRDSTVFWDDYSMTLGEAPDRKLLKELEEDE</sequence>